<comment type="caution">
    <text evidence="1">The sequence shown here is derived from an EMBL/GenBank/DDBJ whole genome shotgun (WGS) entry which is preliminary data.</text>
</comment>
<gene>
    <name evidence="1" type="ORF">Dsin_032458</name>
</gene>
<name>A0AAD9ZNE5_9ROSI</name>
<dbReference type="AlphaFoldDB" id="A0AAD9ZNE5"/>
<dbReference type="EMBL" id="JANJYJ010000010">
    <property type="protein sequence ID" value="KAK3185172.1"/>
    <property type="molecule type" value="Genomic_DNA"/>
</dbReference>
<evidence type="ECO:0000313" key="2">
    <source>
        <dbReference type="Proteomes" id="UP001281410"/>
    </source>
</evidence>
<evidence type="ECO:0000313" key="1">
    <source>
        <dbReference type="EMBL" id="KAK3185172.1"/>
    </source>
</evidence>
<organism evidence="1 2">
    <name type="scientific">Dipteronia sinensis</name>
    <dbReference type="NCBI Taxonomy" id="43782"/>
    <lineage>
        <taxon>Eukaryota</taxon>
        <taxon>Viridiplantae</taxon>
        <taxon>Streptophyta</taxon>
        <taxon>Embryophyta</taxon>
        <taxon>Tracheophyta</taxon>
        <taxon>Spermatophyta</taxon>
        <taxon>Magnoliopsida</taxon>
        <taxon>eudicotyledons</taxon>
        <taxon>Gunneridae</taxon>
        <taxon>Pentapetalae</taxon>
        <taxon>rosids</taxon>
        <taxon>malvids</taxon>
        <taxon>Sapindales</taxon>
        <taxon>Sapindaceae</taxon>
        <taxon>Hippocastanoideae</taxon>
        <taxon>Acereae</taxon>
        <taxon>Dipteronia</taxon>
    </lineage>
</organism>
<dbReference type="Proteomes" id="UP001281410">
    <property type="component" value="Unassembled WGS sequence"/>
</dbReference>
<protein>
    <submittedName>
        <fullName evidence="1">Uncharacterized protein</fullName>
    </submittedName>
</protein>
<keyword evidence="2" id="KW-1185">Reference proteome</keyword>
<proteinExistence type="predicted"/>
<reference evidence="1" key="1">
    <citation type="journal article" date="2023" name="Plant J.">
        <title>Genome sequences and population genomics provide insights into the demographic history, inbreeding, and mutation load of two 'living fossil' tree species of Dipteronia.</title>
        <authorList>
            <person name="Feng Y."/>
            <person name="Comes H.P."/>
            <person name="Chen J."/>
            <person name="Zhu S."/>
            <person name="Lu R."/>
            <person name="Zhang X."/>
            <person name="Li P."/>
            <person name="Qiu J."/>
            <person name="Olsen K.M."/>
            <person name="Qiu Y."/>
        </authorList>
    </citation>
    <scope>NUCLEOTIDE SEQUENCE</scope>
    <source>
        <strain evidence="1">NBL</strain>
    </source>
</reference>
<accession>A0AAD9ZNE5</accession>
<sequence>MGSGKVVGEVKIASKDPMSKVHHIPLGLDYWKIAVTRAIVKDTLLIRPTSEFQILDHAIRSFIARPKNYVIFD</sequence>